<evidence type="ECO:0000313" key="4">
    <source>
        <dbReference type="Proteomes" id="UP000078507"/>
    </source>
</evidence>
<proteinExistence type="inferred from homology"/>
<dbReference type="InterPro" id="IPR003488">
    <property type="entry name" value="DprA"/>
</dbReference>
<dbReference type="Pfam" id="PF02481">
    <property type="entry name" value="DNA_processg_A"/>
    <property type="match status" value="1"/>
</dbReference>
<feature type="domain" description="Smf/DprA SLOG" evidence="2">
    <location>
        <begin position="88"/>
        <end position="298"/>
    </location>
</feature>
<dbReference type="PANTHER" id="PTHR43022:SF1">
    <property type="entry name" value="PROTEIN SMF"/>
    <property type="match status" value="1"/>
</dbReference>
<gene>
    <name evidence="3" type="ORF">ATB98_05080</name>
</gene>
<dbReference type="OrthoDB" id="9785707at2"/>
<evidence type="ECO:0000259" key="2">
    <source>
        <dbReference type="Pfam" id="PF02481"/>
    </source>
</evidence>
<dbReference type="Gene3D" id="3.40.50.450">
    <property type="match status" value="1"/>
</dbReference>
<accession>A0A178XXZ7</accession>
<protein>
    <submittedName>
        <fullName evidence="3">DNA processing protein DprA</fullName>
    </submittedName>
</protein>
<dbReference type="AlphaFoldDB" id="A0A178XXZ7"/>
<evidence type="ECO:0000256" key="1">
    <source>
        <dbReference type="ARBA" id="ARBA00006525"/>
    </source>
</evidence>
<comment type="similarity">
    <text evidence="1">Belongs to the DprA/Smf family.</text>
</comment>
<dbReference type="GO" id="GO:0009294">
    <property type="term" value="P:DNA-mediated transformation"/>
    <property type="evidence" value="ECO:0007669"/>
    <property type="project" value="InterPro"/>
</dbReference>
<dbReference type="STRING" id="36856.ATB98_05080"/>
<reference evidence="3 4" key="1">
    <citation type="submission" date="2015-11" db="EMBL/GenBank/DDBJ databases">
        <title>Ensifer anhuiense sp. nov., an effective nitrogen fixation bacterium with Glycine soja.</title>
        <authorList>
            <person name="Yan H."/>
            <person name="Chen W."/>
        </authorList>
    </citation>
    <scope>NUCLEOTIDE SEQUENCE [LARGE SCALE GENOMIC DNA]</scope>
    <source>
        <strain evidence="3 4">LMG 7837</strain>
    </source>
</reference>
<dbReference type="InterPro" id="IPR057666">
    <property type="entry name" value="DrpA_SLOG"/>
</dbReference>
<dbReference type="RefSeq" id="WP_066877868.1">
    <property type="nucleotide sequence ID" value="NZ_LNQB01000089.1"/>
</dbReference>
<dbReference type="SUPFAM" id="SSF102405">
    <property type="entry name" value="MCP/YpsA-like"/>
    <property type="match status" value="1"/>
</dbReference>
<organism evidence="3 4">
    <name type="scientific">Sinorhizobium saheli</name>
    <dbReference type="NCBI Taxonomy" id="36856"/>
    <lineage>
        <taxon>Bacteria</taxon>
        <taxon>Pseudomonadati</taxon>
        <taxon>Pseudomonadota</taxon>
        <taxon>Alphaproteobacteria</taxon>
        <taxon>Hyphomicrobiales</taxon>
        <taxon>Rhizobiaceae</taxon>
        <taxon>Sinorhizobium/Ensifer group</taxon>
        <taxon>Sinorhizobium</taxon>
    </lineage>
</organism>
<evidence type="ECO:0000313" key="3">
    <source>
        <dbReference type="EMBL" id="OAP39692.1"/>
    </source>
</evidence>
<dbReference type="PANTHER" id="PTHR43022">
    <property type="entry name" value="PROTEIN SMF"/>
    <property type="match status" value="1"/>
</dbReference>
<keyword evidence="4" id="KW-1185">Reference proteome</keyword>
<dbReference type="Proteomes" id="UP000078507">
    <property type="component" value="Unassembled WGS sequence"/>
</dbReference>
<name>A0A178XXZ7_SINSA</name>
<comment type="caution">
    <text evidence="3">The sequence shown here is derived from an EMBL/GenBank/DDBJ whole genome shotgun (WGS) entry which is preliminary data.</text>
</comment>
<dbReference type="EMBL" id="LNQB01000089">
    <property type="protein sequence ID" value="OAP39692.1"/>
    <property type="molecule type" value="Genomic_DNA"/>
</dbReference>
<sequence>MKQATLWNVRNEMGPLADPIDAALELGAYEALWTEQNASFKSLAEKFAAAPDARPSDFIPSDEARRVASRVIEKLRGPDGARFDVRVRGELEYPERLRHATHPVELLYFQGRWELIATRSVAVVGTRKPSAQGLSRARSLVKHLVQDGFTIVSGLAEGVDTEAHQTAIAAGGETIAVIGTPLNHVYPKSNASLQDHIARDYLLISQVPLERYEAQNFRVNRFFFPERNKTMSALSEATIIVEAGETSGTLVQAREALKQKRKLFILNSCFEKAELTWPRRFEAQGAIRVREYDDIRRELVRPS</sequence>